<dbReference type="GO" id="GO:0006424">
    <property type="term" value="P:glutamyl-tRNA aminoacylation"/>
    <property type="evidence" value="ECO:0007669"/>
    <property type="project" value="UniProtKB-UniRule"/>
</dbReference>
<dbReference type="FunFam" id="3.40.50.620:FF:000007">
    <property type="entry name" value="Glutamate--tRNA ligase"/>
    <property type="match status" value="1"/>
</dbReference>
<evidence type="ECO:0000313" key="15">
    <source>
        <dbReference type="Proteomes" id="UP000185783"/>
    </source>
</evidence>
<comment type="subcellular location">
    <subcellularLocation>
        <location evidence="1 10">Cytoplasm</location>
    </subcellularLocation>
</comment>
<dbReference type="InterPro" id="IPR001412">
    <property type="entry name" value="aa-tRNA-synth_I_CS"/>
</dbReference>
<evidence type="ECO:0000256" key="5">
    <source>
        <dbReference type="ARBA" id="ARBA00022598"/>
    </source>
</evidence>
<feature type="region of interest" description="Disordered" evidence="11">
    <location>
        <begin position="113"/>
        <end position="139"/>
    </location>
</feature>
<evidence type="ECO:0000256" key="7">
    <source>
        <dbReference type="ARBA" id="ARBA00022840"/>
    </source>
</evidence>
<keyword evidence="5 10" id="KW-0436">Ligase</keyword>
<feature type="domain" description="Glutamyl/glutaminyl-tRNA synthetase class Ib catalytic" evidence="12">
    <location>
        <begin position="5"/>
        <end position="307"/>
    </location>
</feature>
<dbReference type="AlphaFoldDB" id="A0A1U7JFW1"/>
<evidence type="ECO:0000259" key="13">
    <source>
        <dbReference type="Pfam" id="PF19269"/>
    </source>
</evidence>
<dbReference type="EC" id="6.1.1.17" evidence="10"/>
<feature type="short sequence motif" description="'KMSKS' region" evidence="10">
    <location>
        <begin position="240"/>
        <end position="244"/>
    </location>
</feature>
<dbReference type="InterPro" id="IPR020751">
    <property type="entry name" value="aa-tRNA-synth_I_codon-bd_sub2"/>
</dbReference>
<comment type="subunit">
    <text evidence="3 10">Monomer.</text>
</comment>
<dbReference type="InterPro" id="IPR000924">
    <property type="entry name" value="Glu/Gln-tRNA-synth"/>
</dbReference>
<dbReference type="Pfam" id="PF00749">
    <property type="entry name" value="tRNA-synt_1c"/>
    <property type="match status" value="1"/>
</dbReference>
<dbReference type="SUPFAM" id="SSF52374">
    <property type="entry name" value="Nucleotidylyl transferase"/>
    <property type="match status" value="1"/>
</dbReference>
<keyword evidence="6 10" id="KW-0547">Nucleotide-binding</keyword>
<evidence type="ECO:0000256" key="11">
    <source>
        <dbReference type="SAM" id="MobiDB-lite"/>
    </source>
</evidence>
<comment type="caution">
    <text evidence="10">Lacks conserved residue(s) required for the propagation of feature annotation.</text>
</comment>
<keyword evidence="15" id="KW-1185">Reference proteome</keyword>
<evidence type="ECO:0000256" key="1">
    <source>
        <dbReference type="ARBA" id="ARBA00004496"/>
    </source>
</evidence>
<evidence type="ECO:0000256" key="2">
    <source>
        <dbReference type="ARBA" id="ARBA00007894"/>
    </source>
</evidence>
<dbReference type="EMBL" id="LVVZ01000019">
    <property type="protein sequence ID" value="OKL43531.1"/>
    <property type="molecule type" value="Genomic_DNA"/>
</dbReference>
<dbReference type="PANTHER" id="PTHR43311:SF2">
    <property type="entry name" value="GLUTAMATE--TRNA LIGASE, MITOCHONDRIAL-RELATED"/>
    <property type="match status" value="1"/>
</dbReference>
<keyword evidence="4 10" id="KW-0963">Cytoplasm</keyword>
<dbReference type="GO" id="GO:0005524">
    <property type="term" value="F:ATP binding"/>
    <property type="evidence" value="ECO:0007669"/>
    <property type="project" value="UniProtKB-UniRule"/>
</dbReference>
<sequence>MTESIVTRFAPSPTGFLHIGGARTALFNWLYAKGHGGKMLLRIEDTDRARSTEEAVTALLDGLTWMGIDWDGEPVSQYSRGERHREVAKQLVEAGQAYYCYASQEELDEMREKARAEGRPPRYDGRWRDRDPSEAPEGISPVVRLKAPLNGETVIEDMVQGSVTFPNKDLDDLVILRSDGSPTYMLAVVVDDHDMGVTHIIRGDDHLTNAARQALIYKAMGWDTPVMAHIPLIHGPDGAKLSKRHGALGAETYRAMGYLPAAMRNYLARLGWSHGDEEIFSTDQMVKWFDFDAIGRSPSRFDFQKLENLNGHYMRSTDDEELAELFKEYLKAVDNGAEVLTWLETEANAQKFIAALPGLKERAKTLVELHESARYLWVQRPLDLDEKAAKLLSEDARALLGRLAPQLEALDIWNAETTDAVVRAFAEKEELKLGKVAQPLRAALTGRGTSPGIFDVLEVLGKQESVARIRDVAQ</sequence>
<dbReference type="PRINTS" id="PR00987">
    <property type="entry name" value="TRNASYNTHGLU"/>
</dbReference>
<dbReference type="InterPro" id="IPR045462">
    <property type="entry name" value="aa-tRNA-synth_I_cd-bd"/>
</dbReference>
<dbReference type="Pfam" id="PF19269">
    <property type="entry name" value="Anticodon_2"/>
    <property type="match status" value="1"/>
</dbReference>
<comment type="similarity">
    <text evidence="2 10">Belongs to the class-I aminoacyl-tRNA synthetase family. Glutamate--tRNA ligase type 1 subfamily.</text>
</comment>
<dbReference type="CDD" id="cd00808">
    <property type="entry name" value="GluRS_core"/>
    <property type="match status" value="1"/>
</dbReference>
<name>A0A1U7JFW1_9HYPH</name>
<dbReference type="InterPro" id="IPR004527">
    <property type="entry name" value="Glu-tRNA-ligase_bac/mito"/>
</dbReference>
<evidence type="ECO:0000313" key="14">
    <source>
        <dbReference type="EMBL" id="OKL43531.1"/>
    </source>
</evidence>
<keyword evidence="8 10" id="KW-0648">Protein biosynthesis</keyword>
<accession>A0A1U7JFW1</accession>
<feature type="binding site" evidence="10">
    <location>
        <position position="243"/>
    </location>
    <ligand>
        <name>ATP</name>
        <dbReference type="ChEBI" id="CHEBI:30616"/>
    </ligand>
</feature>
<feature type="domain" description="Aminoacyl-tRNA synthetase class I anticodon-binding" evidence="13">
    <location>
        <begin position="321"/>
        <end position="472"/>
    </location>
</feature>
<dbReference type="PANTHER" id="PTHR43311">
    <property type="entry name" value="GLUTAMATE--TRNA LIGASE"/>
    <property type="match status" value="1"/>
</dbReference>
<dbReference type="InterPro" id="IPR020058">
    <property type="entry name" value="Glu/Gln-tRNA-synth_Ib_cat-dom"/>
</dbReference>
<proteinExistence type="inferred from homology"/>
<dbReference type="STRING" id="197461.A3843_12890"/>
<dbReference type="InterPro" id="IPR014729">
    <property type="entry name" value="Rossmann-like_a/b/a_fold"/>
</dbReference>
<comment type="caution">
    <text evidence="14">The sequence shown here is derived from an EMBL/GenBank/DDBJ whole genome shotgun (WGS) entry which is preliminary data.</text>
</comment>
<dbReference type="Proteomes" id="UP000185783">
    <property type="component" value="Unassembled WGS sequence"/>
</dbReference>
<reference evidence="14 15" key="1">
    <citation type="submission" date="2016-03" db="EMBL/GenBank/DDBJ databases">
        <title>Genome sequence of Nesiotobacter sp. nov., a moderately halophilic alphaproteobacterium isolated from the Yellow Sea, China.</title>
        <authorList>
            <person name="Zhang G."/>
            <person name="Zhang R."/>
        </authorList>
    </citation>
    <scope>NUCLEOTIDE SEQUENCE [LARGE SCALE GENOMIC DNA]</scope>
    <source>
        <strain evidence="14 15">WB1-6</strain>
    </source>
</reference>
<dbReference type="Gene3D" id="3.40.50.620">
    <property type="entry name" value="HUPs"/>
    <property type="match status" value="1"/>
</dbReference>
<evidence type="ECO:0000256" key="4">
    <source>
        <dbReference type="ARBA" id="ARBA00022490"/>
    </source>
</evidence>
<evidence type="ECO:0000259" key="12">
    <source>
        <dbReference type="Pfam" id="PF00749"/>
    </source>
</evidence>
<evidence type="ECO:0000256" key="3">
    <source>
        <dbReference type="ARBA" id="ARBA00011245"/>
    </source>
</evidence>
<dbReference type="HAMAP" id="MF_00022">
    <property type="entry name" value="Glu_tRNA_synth_type1"/>
    <property type="match status" value="1"/>
</dbReference>
<protein>
    <recommendedName>
        <fullName evidence="10">Glutamate--tRNA ligase</fullName>
        <ecNumber evidence="10">6.1.1.17</ecNumber>
    </recommendedName>
    <alternativeName>
        <fullName evidence="10">Glutamyl-tRNA synthetase</fullName>
        <shortName evidence="10">GluRS</shortName>
    </alternativeName>
</protein>
<keyword evidence="9 10" id="KW-0030">Aminoacyl-tRNA synthetase</keyword>
<dbReference type="NCBIfam" id="TIGR00464">
    <property type="entry name" value="gltX_bact"/>
    <property type="match status" value="1"/>
</dbReference>
<dbReference type="GO" id="GO:0004818">
    <property type="term" value="F:glutamate-tRNA ligase activity"/>
    <property type="evidence" value="ECO:0007669"/>
    <property type="project" value="UniProtKB-UniRule"/>
</dbReference>
<dbReference type="SUPFAM" id="SSF48163">
    <property type="entry name" value="An anticodon-binding domain of class I aminoacyl-tRNA synthetases"/>
    <property type="match status" value="1"/>
</dbReference>
<evidence type="ECO:0000256" key="9">
    <source>
        <dbReference type="ARBA" id="ARBA00023146"/>
    </source>
</evidence>
<gene>
    <name evidence="10" type="primary">gltX</name>
    <name evidence="14" type="ORF">A3843_12890</name>
</gene>
<evidence type="ECO:0000256" key="8">
    <source>
        <dbReference type="ARBA" id="ARBA00022917"/>
    </source>
</evidence>
<comment type="catalytic activity">
    <reaction evidence="10">
        <text>tRNA(Glu) + L-glutamate + ATP = L-glutamyl-tRNA(Glu) + AMP + diphosphate</text>
        <dbReference type="Rhea" id="RHEA:23540"/>
        <dbReference type="Rhea" id="RHEA-COMP:9663"/>
        <dbReference type="Rhea" id="RHEA-COMP:9680"/>
        <dbReference type="ChEBI" id="CHEBI:29985"/>
        <dbReference type="ChEBI" id="CHEBI:30616"/>
        <dbReference type="ChEBI" id="CHEBI:33019"/>
        <dbReference type="ChEBI" id="CHEBI:78442"/>
        <dbReference type="ChEBI" id="CHEBI:78520"/>
        <dbReference type="ChEBI" id="CHEBI:456215"/>
        <dbReference type="EC" id="6.1.1.17"/>
    </reaction>
</comment>
<dbReference type="RefSeq" id="WP_028480924.1">
    <property type="nucleotide sequence ID" value="NZ_LVVZ01000019.1"/>
</dbReference>
<evidence type="ECO:0000256" key="6">
    <source>
        <dbReference type="ARBA" id="ARBA00022741"/>
    </source>
</evidence>
<dbReference type="GO" id="GO:0008270">
    <property type="term" value="F:zinc ion binding"/>
    <property type="evidence" value="ECO:0007669"/>
    <property type="project" value="InterPro"/>
</dbReference>
<dbReference type="InterPro" id="IPR033910">
    <property type="entry name" value="GluRS_core"/>
</dbReference>
<dbReference type="PROSITE" id="PS00178">
    <property type="entry name" value="AA_TRNA_LIGASE_I"/>
    <property type="match status" value="1"/>
</dbReference>
<dbReference type="InterPro" id="IPR049940">
    <property type="entry name" value="GluQ/Sye"/>
</dbReference>
<dbReference type="GO" id="GO:0000049">
    <property type="term" value="F:tRNA binding"/>
    <property type="evidence" value="ECO:0007669"/>
    <property type="project" value="InterPro"/>
</dbReference>
<feature type="short sequence motif" description="'HIGH' region" evidence="10">
    <location>
        <begin position="11"/>
        <end position="21"/>
    </location>
</feature>
<dbReference type="InterPro" id="IPR008925">
    <property type="entry name" value="aa_tRNA-synth_I_cd-bd_sf"/>
</dbReference>
<evidence type="ECO:0000256" key="10">
    <source>
        <dbReference type="HAMAP-Rule" id="MF_00022"/>
    </source>
</evidence>
<organism evidence="14 15">
    <name type="scientific">Pseudovibrio exalbescens</name>
    <dbReference type="NCBI Taxonomy" id="197461"/>
    <lineage>
        <taxon>Bacteria</taxon>
        <taxon>Pseudomonadati</taxon>
        <taxon>Pseudomonadota</taxon>
        <taxon>Alphaproteobacteria</taxon>
        <taxon>Hyphomicrobiales</taxon>
        <taxon>Stappiaceae</taxon>
        <taxon>Pseudovibrio</taxon>
    </lineage>
</organism>
<feature type="compositionally biased region" description="Basic and acidic residues" evidence="11">
    <location>
        <begin position="113"/>
        <end position="133"/>
    </location>
</feature>
<comment type="function">
    <text evidence="10">Catalyzes the attachment of glutamate to tRNA(Glu) in a two-step reaction: glutamate is first activated by ATP to form Glu-AMP and then transferred to the acceptor end of tRNA(Glu).</text>
</comment>
<dbReference type="Gene3D" id="1.10.10.350">
    <property type="match status" value="1"/>
</dbReference>
<dbReference type="GO" id="GO:0005829">
    <property type="term" value="C:cytosol"/>
    <property type="evidence" value="ECO:0007669"/>
    <property type="project" value="TreeGrafter"/>
</dbReference>
<keyword evidence="7 10" id="KW-0067">ATP-binding</keyword>